<dbReference type="PANTHER" id="PTHR48041:SF122">
    <property type="entry name" value="ABC TRANSPORTER DOMAIN-CONTAINING PROTEIN"/>
    <property type="match status" value="1"/>
</dbReference>
<evidence type="ECO:0000256" key="2">
    <source>
        <dbReference type="ARBA" id="ARBA00022448"/>
    </source>
</evidence>
<dbReference type="AlphaFoldDB" id="A0A2T9YSG0"/>
<dbReference type="Pfam" id="PF00005">
    <property type="entry name" value="ABC_tran"/>
    <property type="match status" value="1"/>
</dbReference>
<keyword evidence="5" id="KW-0472">Membrane</keyword>
<dbReference type="InterPro" id="IPR043926">
    <property type="entry name" value="ABCG_dom"/>
</dbReference>
<evidence type="ECO:0000259" key="7">
    <source>
        <dbReference type="PROSITE" id="PS50893"/>
    </source>
</evidence>
<dbReference type="GO" id="GO:0140359">
    <property type="term" value="F:ABC-type transporter activity"/>
    <property type="evidence" value="ECO:0007669"/>
    <property type="project" value="InterPro"/>
</dbReference>
<dbReference type="PROSITE" id="PS50893">
    <property type="entry name" value="ABC_TRANSPORTER_2"/>
    <property type="match status" value="1"/>
</dbReference>
<dbReference type="GO" id="GO:0016887">
    <property type="term" value="F:ATP hydrolysis activity"/>
    <property type="evidence" value="ECO:0007669"/>
    <property type="project" value="InterPro"/>
</dbReference>
<dbReference type="InterPro" id="IPR050352">
    <property type="entry name" value="ABCG_transporters"/>
</dbReference>
<dbReference type="Pfam" id="PF19055">
    <property type="entry name" value="ABC2_membrane_7"/>
    <property type="match status" value="1"/>
</dbReference>
<dbReference type="GO" id="GO:0016020">
    <property type="term" value="C:membrane"/>
    <property type="evidence" value="ECO:0007669"/>
    <property type="project" value="UniProtKB-SubCell"/>
</dbReference>
<name>A0A2T9YSG0_9FUNG</name>
<dbReference type="InterPro" id="IPR017871">
    <property type="entry name" value="ABC_transporter-like_CS"/>
</dbReference>
<dbReference type="EMBL" id="MBFT01000191">
    <property type="protein sequence ID" value="PVU95293.1"/>
    <property type="molecule type" value="Genomic_DNA"/>
</dbReference>
<dbReference type="PANTHER" id="PTHR48041">
    <property type="entry name" value="ABC TRANSPORTER G FAMILY MEMBER 28"/>
    <property type="match status" value="1"/>
</dbReference>
<evidence type="ECO:0000256" key="1">
    <source>
        <dbReference type="ARBA" id="ARBA00004141"/>
    </source>
</evidence>
<proteinExistence type="predicted"/>
<keyword evidence="3" id="KW-0812">Transmembrane</keyword>
<dbReference type="Proteomes" id="UP000245699">
    <property type="component" value="Unassembled WGS sequence"/>
</dbReference>
<evidence type="ECO:0000256" key="3">
    <source>
        <dbReference type="ARBA" id="ARBA00022692"/>
    </source>
</evidence>
<dbReference type="GO" id="GO:0005524">
    <property type="term" value="F:ATP binding"/>
    <property type="evidence" value="ECO:0007669"/>
    <property type="project" value="InterPro"/>
</dbReference>
<organism evidence="8 9">
    <name type="scientific">Furculomyces boomerangus</name>
    <dbReference type="NCBI Taxonomy" id="61424"/>
    <lineage>
        <taxon>Eukaryota</taxon>
        <taxon>Fungi</taxon>
        <taxon>Fungi incertae sedis</taxon>
        <taxon>Zoopagomycota</taxon>
        <taxon>Kickxellomycotina</taxon>
        <taxon>Harpellomycetes</taxon>
        <taxon>Harpellales</taxon>
        <taxon>Harpellaceae</taxon>
        <taxon>Furculomyces</taxon>
    </lineage>
</organism>
<dbReference type="STRING" id="61424.A0A2T9YSG0"/>
<dbReference type="InterPro" id="IPR003439">
    <property type="entry name" value="ABC_transporter-like_ATP-bd"/>
</dbReference>
<feature type="region of interest" description="Disordered" evidence="6">
    <location>
        <begin position="257"/>
        <end position="288"/>
    </location>
</feature>
<comment type="subcellular location">
    <subcellularLocation>
        <location evidence="1">Membrane</location>
        <topology evidence="1">Multi-pass membrane protein</topology>
    </subcellularLocation>
</comment>
<dbReference type="InterPro" id="IPR027417">
    <property type="entry name" value="P-loop_NTPase"/>
</dbReference>
<keyword evidence="9" id="KW-1185">Reference proteome</keyword>
<comment type="caution">
    <text evidence="8">The sequence shown here is derived from an EMBL/GenBank/DDBJ whole genome shotgun (WGS) entry which is preliminary data.</text>
</comment>
<feature type="compositionally biased region" description="Basic and acidic residues" evidence="6">
    <location>
        <begin position="273"/>
        <end position="282"/>
    </location>
</feature>
<accession>A0A2T9YSG0</accession>
<feature type="domain" description="ABC transporter" evidence="7">
    <location>
        <begin position="4"/>
        <end position="210"/>
    </location>
</feature>
<keyword evidence="4" id="KW-1133">Transmembrane helix</keyword>
<dbReference type="SUPFAM" id="SSF52540">
    <property type="entry name" value="P-loop containing nucleoside triphosphate hydrolases"/>
    <property type="match status" value="1"/>
</dbReference>
<reference evidence="8 9" key="1">
    <citation type="journal article" date="2018" name="MBio">
        <title>Comparative Genomics Reveals the Core Gene Toolbox for the Fungus-Insect Symbiosis.</title>
        <authorList>
            <person name="Wang Y."/>
            <person name="Stata M."/>
            <person name="Wang W."/>
            <person name="Stajich J.E."/>
            <person name="White M.M."/>
            <person name="Moncalvo J.M."/>
        </authorList>
    </citation>
    <scope>NUCLEOTIDE SEQUENCE [LARGE SCALE GENOMIC DNA]</scope>
    <source>
        <strain evidence="8 9">AUS-77-4</strain>
    </source>
</reference>
<sequence length="367" mass="41624">MNTLEFKDVSYSVKTGKVHSGTVTGEINFNGQKRKPRIFKKQAAYVEQDDILFPDLTVKETLEYAAQFRLSESQYTKQEKADRVAEIIKELRLEKSQNTFIGDEKVKGVSGGERKRVSIGIELATDPKILILDEPTSGLDSNSSEVVISLVKDIAREKNIISVCTIHQPNSKIFSLFDKVILMVPGGIVYFGSTKNSLSYFESIGLQCPNHENPADFFMDCMTVNNRDEKSQAESVKRIDTLKNNWATYTKKHGDQYISHSRTTSDTSVYQKKGSEGEKKSQTGDQSEEEYNVTWGSSWSSEMFTLLKRSWVRQLRDRVVLVSYLANAIVTMLLTGNTYDVVGTANLCHIWWRSCQRGFCYTRANMD</sequence>
<evidence type="ECO:0000256" key="4">
    <source>
        <dbReference type="ARBA" id="ARBA00022989"/>
    </source>
</evidence>
<feature type="compositionally biased region" description="Polar residues" evidence="6">
    <location>
        <begin position="258"/>
        <end position="270"/>
    </location>
</feature>
<keyword evidence="2" id="KW-0813">Transport</keyword>
<gene>
    <name evidence="8" type="ORF">BB559_002795</name>
</gene>
<evidence type="ECO:0000256" key="5">
    <source>
        <dbReference type="ARBA" id="ARBA00023136"/>
    </source>
</evidence>
<evidence type="ECO:0000313" key="9">
    <source>
        <dbReference type="Proteomes" id="UP000245699"/>
    </source>
</evidence>
<protein>
    <recommendedName>
        <fullName evidence="7">ABC transporter domain-containing protein</fullName>
    </recommendedName>
</protein>
<dbReference type="PROSITE" id="PS00211">
    <property type="entry name" value="ABC_TRANSPORTER_1"/>
    <property type="match status" value="1"/>
</dbReference>
<evidence type="ECO:0000256" key="6">
    <source>
        <dbReference type="SAM" id="MobiDB-lite"/>
    </source>
</evidence>
<dbReference type="Gene3D" id="3.40.50.300">
    <property type="entry name" value="P-loop containing nucleotide triphosphate hydrolases"/>
    <property type="match status" value="1"/>
</dbReference>
<dbReference type="OrthoDB" id="66620at2759"/>
<evidence type="ECO:0000313" key="8">
    <source>
        <dbReference type="EMBL" id="PVU95293.1"/>
    </source>
</evidence>